<dbReference type="Gene3D" id="1.25.40.10">
    <property type="entry name" value="Tetratricopeptide repeat domain"/>
    <property type="match status" value="1"/>
</dbReference>
<reference evidence="2 3" key="1">
    <citation type="journal article" date="2018" name="New Phytol.">
        <title>Phylogenomics of Endogonaceae and evolution of mycorrhizas within Mucoromycota.</title>
        <authorList>
            <person name="Chang Y."/>
            <person name="Desiro A."/>
            <person name="Na H."/>
            <person name="Sandor L."/>
            <person name="Lipzen A."/>
            <person name="Clum A."/>
            <person name="Barry K."/>
            <person name="Grigoriev I.V."/>
            <person name="Martin F.M."/>
            <person name="Stajich J.E."/>
            <person name="Smith M.E."/>
            <person name="Bonito G."/>
            <person name="Spatafora J.W."/>
        </authorList>
    </citation>
    <scope>NUCLEOTIDE SEQUENCE [LARGE SCALE GENOMIC DNA]</scope>
    <source>
        <strain evidence="2 3">AD002</strain>
    </source>
</reference>
<dbReference type="PANTHER" id="PTHR46430:SF2">
    <property type="entry name" value="CHITIN SYNTHASE REGULATORY FACTOR 4"/>
    <property type="match status" value="1"/>
</dbReference>
<comment type="caution">
    <text evidence="2">The sequence shown here is derived from an EMBL/GenBank/DDBJ whole genome shotgun (WGS) entry which is preliminary data.</text>
</comment>
<evidence type="ECO:0000256" key="1">
    <source>
        <dbReference type="ARBA" id="ARBA00022737"/>
    </source>
</evidence>
<dbReference type="Pfam" id="PF08238">
    <property type="entry name" value="Sel1"/>
    <property type="match status" value="5"/>
</dbReference>
<dbReference type="Proteomes" id="UP000274822">
    <property type="component" value="Unassembled WGS sequence"/>
</dbReference>
<dbReference type="EMBL" id="RBNJ01026595">
    <property type="protein sequence ID" value="RUS14806.1"/>
    <property type="molecule type" value="Genomic_DNA"/>
</dbReference>
<dbReference type="SMART" id="SM00671">
    <property type="entry name" value="SEL1"/>
    <property type="match status" value="4"/>
</dbReference>
<name>A0A433PB78_9FUNG</name>
<keyword evidence="3" id="KW-1185">Reference proteome</keyword>
<evidence type="ECO:0000313" key="2">
    <source>
        <dbReference type="EMBL" id="RUS14806.1"/>
    </source>
</evidence>
<dbReference type="AlphaFoldDB" id="A0A433PB78"/>
<dbReference type="InterPro" id="IPR011990">
    <property type="entry name" value="TPR-like_helical_dom_sf"/>
</dbReference>
<keyword evidence="1" id="KW-0677">Repeat</keyword>
<dbReference type="SUPFAM" id="SSF81901">
    <property type="entry name" value="HCP-like"/>
    <property type="match status" value="1"/>
</dbReference>
<dbReference type="PANTHER" id="PTHR46430">
    <property type="entry name" value="PROTEIN SKT5-RELATED"/>
    <property type="match status" value="1"/>
</dbReference>
<evidence type="ECO:0008006" key="4">
    <source>
        <dbReference type="Google" id="ProtNLM"/>
    </source>
</evidence>
<dbReference type="InterPro" id="IPR006597">
    <property type="entry name" value="Sel1-like"/>
</dbReference>
<evidence type="ECO:0000313" key="3">
    <source>
        <dbReference type="Proteomes" id="UP000274822"/>
    </source>
</evidence>
<proteinExistence type="predicted"/>
<feature type="non-terminal residue" evidence="2">
    <location>
        <position position="302"/>
    </location>
</feature>
<gene>
    <name evidence="2" type="ORF">BC938DRAFT_477208</name>
</gene>
<sequence length="302" mass="33548">EGRGGVGVGVVVVGDWPAAFLIIRADLTLHAPPTSQRMAMIYFFGDLGQTQNFRQALSLLARAAREANAECPHPSYVLGLILASDYPKIDIPRYEDFVVWEEASAKCSLGVVGIRNSIPNPQLNSEHVIPDDSEALRNIGRAAELGYTPALNKLGQYYEYGMAGLEPDPWKSLQYYEQAAERGDPEAMLSLSGWYMSGAEGCFEKNEPLAFKWCDKAAKKGMAKAEFALGYYYEVGIGVQSDVHRAIEHYNRAASKGYRNAIERLNRGSSVTRMQHDETIRRVKGARDPFREDKDNKDCVVS</sequence>
<accession>A0A433PB78</accession>
<feature type="non-terminal residue" evidence="2">
    <location>
        <position position="1"/>
    </location>
</feature>
<organism evidence="2 3">
    <name type="scientific">Jimgerdemannia flammicorona</name>
    <dbReference type="NCBI Taxonomy" id="994334"/>
    <lineage>
        <taxon>Eukaryota</taxon>
        <taxon>Fungi</taxon>
        <taxon>Fungi incertae sedis</taxon>
        <taxon>Mucoromycota</taxon>
        <taxon>Mucoromycotina</taxon>
        <taxon>Endogonomycetes</taxon>
        <taxon>Endogonales</taxon>
        <taxon>Endogonaceae</taxon>
        <taxon>Jimgerdemannia</taxon>
    </lineage>
</organism>
<dbReference type="InterPro" id="IPR051726">
    <property type="entry name" value="Chitin_Synth_Reg"/>
</dbReference>
<protein>
    <recommendedName>
        <fullName evidence="4">HCP-like protein</fullName>
    </recommendedName>
</protein>